<reference evidence="1" key="1">
    <citation type="submission" date="2020-07" db="EMBL/GenBank/DDBJ databases">
        <authorList>
            <person name="Nazaruddin N."/>
        </authorList>
    </citation>
    <scope>NUCLEOTIDE SEQUENCE</scope>
</reference>
<sequence length="267" mass="30101">MSRVSRIPSNGYVKEKVVLEPEMNCEGHVKRSQSGRELEEANFSKLSILKKCRSVDGTSKKAKINDVRRLKTRSLKVPRVPERIVNIVNILQHEKFLDMVDQFFKPNSKKLSRIKKPQSKTSDMNKSLDCGTEVHMSTICENTLDRANHRFARTESKFALGVVVDDRRVRGSPFFLECQFFLLGSALQPLDASVVFLDFLQGSALCFWEDEVEENATGEIDQGVKEKSSWHGHSVDHVEVHFVRDGVEDVAYGASDSCCAASYLGQS</sequence>
<evidence type="ECO:0000313" key="2">
    <source>
        <dbReference type="Proteomes" id="UP000752696"/>
    </source>
</evidence>
<keyword evidence="2" id="KW-1185">Reference proteome</keyword>
<proteinExistence type="predicted"/>
<dbReference type="Proteomes" id="UP000752696">
    <property type="component" value="Unassembled WGS sequence"/>
</dbReference>
<accession>A0A6V7GY59</accession>
<protein>
    <submittedName>
        <fullName evidence="1">Uncharacterized protein</fullName>
    </submittedName>
</protein>
<evidence type="ECO:0000313" key="1">
    <source>
        <dbReference type="EMBL" id="CAD1469370.1"/>
    </source>
</evidence>
<organism evidence="1 2">
    <name type="scientific">Heterotrigona itama</name>
    <dbReference type="NCBI Taxonomy" id="395501"/>
    <lineage>
        <taxon>Eukaryota</taxon>
        <taxon>Metazoa</taxon>
        <taxon>Ecdysozoa</taxon>
        <taxon>Arthropoda</taxon>
        <taxon>Hexapoda</taxon>
        <taxon>Insecta</taxon>
        <taxon>Pterygota</taxon>
        <taxon>Neoptera</taxon>
        <taxon>Endopterygota</taxon>
        <taxon>Hymenoptera</taxon>
        <taxon>Apocrita</taxon>
        <taxon>Aculeata</taxon>
        <taxon>Apoidea</taxon>
        <taxon>Anthophila</taxon>
        <taxon>Apidae</taxon>
        <taxon>Heterotrigona</taxon>
    </lineage>
</organism>
<dbReference type="OrthoDB" id="7580840at2759"/>
<comment type="caution">
    <text evidence="1">The sequence shown here is derived from an EMBL/GenBank/DDBJ whole genome shotgun (WGS) entry which is preliminary data.</text>
</comment>
<gene>
    <name evidence="1" type="ORF">MHI_LOCUS123312</name>
</gene>
<dbReference type="EMBL" id="CAJDYZ010002256">
    <property type="protein sequence ID" value="CAD1469370.1"/>
    <property type="molecule type" value="Genomic_DNA"/>
</dbReference>
<dbReference type="AlphaFoldDB" id="A0A6V7GY59"/>
<name>A0A6V7GY59_9HYME</name>